<keyword evidence="8" id="KW-0915">Sodium</keyword>
<evidence type="ECO:0000256" key="3">
    <source>
        <dbReference type="ARBA" id="ARBA00022448"/>
    </source>
</evidence>
<comment type="similarity">
    <text evidence="2">Belongs to the monovalent cation:proton antiporter 1 (CPA1) transporter (TC 2.A.36) family.</text>
</comment>
<accession>A0A1C3JTU7</accession>
<protein>
    <submittedName>
        <fullName evidence="14">Na(+)/H(+) antiporter NhaP</fullName>
    </submittedName>
</protein>
<dbReference type="AlphaFoldDB" id="A0A1C3JTU7"/>
<evidence type="ECO:0000256" key="8">
    <source>
        <dbReference type="ARBA" id="ARBA00023053"/>
    </source>
</evidence>
<dbReference type="GO" id="GO:0015385">
    <property type="term" value="F:sodium:proton antiporter activity"/>
    <property type="evidence" value="ECO:0007669"/>
    <property type="project" value="InterPro"/>
</dbReference>
<name>A0A1C3JTU7_9GAMM</name>
<proteinExistence type="inferred from homology"/>
<feature type="transmembrane region" description="Helical" evidence="12">
    <location>
        <begin position="140"/>
        <end position="161"/>
    </location>
</feature>
<dbReference type="Gene3D" id="6.10.140.1330">
    <property type="match status" value="1"/>
</dbReference>
<dbReference type="GO" id="GO:0098719">
    <property type="term" value="P:sodium ion import across plasma membrane"/>
    <property type="evidence" value="ECO:0007669"/>
    <property type="project" value="TreeGrafter"/>
</dbReference>
<feature type="transmembrane region" description="Helical" evidence="12">
    <location>
        <begin position="420"/>
        <end position="441"/>
    </location>
</feature>
<dbReference type="EMBL" id="FLRB01000013">
    <property type="protein sequence ID" value="SBT21613.1"/>
    <property type="molecule type" value="Genomic_DNA"/>
</dbReference>
<feature type="transmembrane region" description="Helical" evidence="12">
    <location>
        <begin position="274"/>
        <end position="291"/>
    </location>
</feature>
<dbReference type="PANTHER" id="PTHR10110">
    <property type="entry name" value="SODIUM/HYDROGEN EXCHANGER"/>
    <property type="match status" value="1"/>
</dbReference>
<dbReference type="GO" id="GO:0051453">
    <property type="term" value="P:regulation of intracellular pH"/>
    <property type="evidence" value="ECO:0007669"/>
    <property type="project" value="TreeGrafter"/>
</dbReference>
<evidence type="ECO:0000313" key="15">
    <source>
        <dbReference type="EMBL" id="SBT21613.1"/>
    </source>
</evidence>
<evidence type="ECO:0000313" key="16">
    <source>
        <dbReference type="Proteomes" id="UP000092840"/>
    </source>
</evidence>
<dbReference type="Pfam" id="PF00999">
    <property type="entry name" value="Na_H_Exchanger"/>
    <property type="match status" value="1"/>
</dbReference>
<evidence type="ECO:0000256" key="5">
    <source>
        <dbReference type="ARBA" id="ARBA00022475"/>
    </source>
</evidence>
<sequence length="453" mass="48506">MGILRNNQTLSASYGFDDVYSHSLNLHNEKSDMESASSLSVLEVSAIFLSITALLAYVNHRFIGLPTTIGVMVISIVISIVAILLGVLGFDQLINYEVSFLDQLDFTEILLDGMLSMLLFAGALHVNVKDLRRYKLPIGILAFIGTLLSTAMIAAALYYLLPVLDLKLPFIWCLLFGALISPTDPIAVMGILESAGAPKSIETVIAGESLFNDGIGVVVFVLLLGILTSGDIPTAEYILHTLSVEAGGGILFGLTLGAILNFLLKSIDSYQEEVLLTLAGVIGGYTLASHWHLSGPLAMVMVGLMVGNHGRTWAMSDTTRHYVDLFWELVDEILNAALFVLIGLEIVMITYSGNLSLAAGLTICVALAARLTVVGLTTTTFKKQLNLPNGAWKVLTWGGLRGGISVALVLQLPAGTERDILLTLTYAVVVFSILVQGLSIGKVAKTLPINKDN</sequence>
<dbReference type="GO" id="GO:0015386">
    <property type="term" value="F:potassium:proton antiporter activity"/>
    <property type="evidence" value="ECO:0007669"/>
    <property type="project" value="TreeGrafter"/>
</dbReference>
<evidence type="ECO:0000256" key="1">
    <source>
        <dbReference type="ARBA" id="ARBA00004651"/>
    </source>
</evidence>
<evidence type="ECO:0000256" key="7">
    <source>
        <dbReference type="ARBA" id="ARBA00022989"/>
    </source>
</evidence>
<evidence type="ECO:0000313" key="17">
    <source>
        <dbReference type="Proteomes" id="UP000092871"/>
    </source>
</evidence>
<keyword evidence="3" id="KW-0813">Transport</keyword>
<evidence type="ECO:0000259" key="13">
    <source>
        <dbReference type="Pfam" id="PF00999"/>
    </source>
</evidence>
<evidence type="ECO:0000256" key="6">
    <source>
        <dbReference type="ARBA" id="ARBA00022692"/>
    </source>
</evidence>
<keyword evidence="5" id="KW-1003">Cell membrane</keyword>
<keyword evidence="4" id="KW-0050">Antiport</keyword>
<keyword evidence="10 12" id="KW-0472">Membrane</keyword>
<dbReference type="InterPro" id="IPR018422">
    <property type="entry name" value="Cation/H_exchanger_CPA1"/>
</dbReference>
<evidence type="ECO:0000256" key="10">
    <source>
        <dbReference type="ARBA" id="ARBA00023136"/>
    </source>
</evidence>
<evidence type="ECO:0000256" key="12">
    <source>
        <dbReference type="SAM" id="Phobius"/>
    </source>
</evidence>
<evidence type="ECO:0000256" key="4">
    <source>
        <dbReference type="ARBA" id="ARBA00022449"/>
    </source>
</evidence>
<feature type="domain" description="Cation/H+ exchanger transmembrane" evidence="13">
    <location>
        <begin position="51"/>
        <end position="444"/>
    </location>
</feature>
<dbReference type="Proteomes" id="UP000092871">
    <property type="component" value="Unassembled WGS sequence"/>
</dbReference>
<dbReference type="InterPro" id="IPR006153">
    <property type="entry name" value="Cation/H_exchanger_TM"/>
</dbReference>
<dbReference type="EMBL" id="FLRA01000023">
    <property type="protein sequence ID" value="SBT18658.1"/>
    <property type="molecule type" value="Genomic_DNA"/>
</dbReference>
<keyword evidence="9" id="KW-0406">Ion transport</keyword>
<evidence type="ECO:0000313" key="14">
    <source>
        <dbReference type="EMBL" id="SBT18658.1"/>
    </source>
</evidence>
<feature type="transmembrane region" description="Helical" evidence="12">
    <location>
        <begin position="204"/>
        <end position="226"/>
    </location>
</feature>
<evidence type="ECO:0000256" key="9">
    <source>
        <dbReference type="ARBA" id="ARBA00023065"/>
    </source>
</evidence>
<feature type="transmembrane region" description="Helical" evidence="12">
    <location>
        <begin position="326"/>
        <end position="349"/>
    </location>
</feature>
<reference evidence="14 17" key="2">
    <citation type="submission" date="2016-06" db="EMBL/GenBank/DDBJ databases">
        <authorList>
            <person name="Kjaerup R.B."/>
            <person name="Dalgaard T.S."/>
            <person name="Juul-Madsen H.R."/>
        </authorList>
    </citation>
    <scope>NUCLEOTIDE SEQUENCE [LARGE SCALE GENOMIC DNA]</scope>
    <source>
        <strain evidence="14 17">CECT 5115</strain>
    </source>
</reference>
<feature type="transmembrane region" description="Helical" evidence="12">
    <location>
        <begin position="167"/>
        <end position="192"/>
    </location>
</feature>
<keyword evidence="16" id="KW-1185">Reference proteome</keyword>
<dbReference type="Proteomes" id="UP000092840">
    <property type="component" value="Unassembled WGS sequence"/>
</dbReference>
<organism evidence="14 17">
    <name type="scientific">Marinomonas gallaica</name>
    <dbReference type="NCBI Taxonomy" id="1806667"/>
    <lineage>
        <taxon>Bacteria</taxon>
        <taxon>Pseudomonadati</taxon>
        <taxon>Pseudomonadota</taxon>
        <taxon>Gammaproteobacteria</taxon>
        <taxon>Oceanospirillales</taxon>
        <taxon>Oceanospirillaceae</taxon>
        <taxon>Marinomonas</taxon>
    </lineage>
</organism>
<feature type="transmembrane region" description="Helical" evidence="12">
    <location>
        <begin position="36"/>
        <end position="57"/>
    </location>
</feature>
<feature type="transmembrane region" description="Helical" evidence="12">
    <location>
        <begin position="69"/>
        <end position="89"/>
    </location>
</feature>
<keyword evidence="7 12" id="KW-1133">Transmembrane helix</keyword>
<feature type="transmembrane region" description="Helical" evidence="12">
    <location>
        <begin position="394"/>
        <end position="414"/>
    </location>
</feature>
<gene>
    <name evidence="14" type="primary">nhaP_3</name>
    <name evidence="14" type="ORF">MGA5115_02805</name>
    <name evidence="15" type="ORF">MGA5116_02209</name>
</gene>
<feature type="transmembrane region" description="Helical" evidence="12">
    <location>
        <begin position="355"/>
        <end position="373"/>
    </location>
</feature>
<comment type="subcellular location">
    <subcellularLocation>
        <location evidence="1">Cell membrane</location>
        <topology evidence="1">Multi-pass membrane protein</topology>
    </subcellularLocation>
</comment>
<evidence type="ECO:0000256" key="11">
    <source>
        <dbReference type="ARBA" id="ARBA00023201"/>
    </source>
</evidence>
<dbReference type="PANTHER" id="PTHR10110:SF195">
    <property type="entry name" value="NA(+)_H(+) ANTIPORTER NHAS2"/>
    <property type="match status" value="1"/>
</dbReference>
<evidence type="ECO:0000256" key="2">
    <source>
        <dbReference type="ARBA" id="ARBA00007367"/>
    </source>
</evidence>
<keyword evidence="6 12" id="KW-0812">Transmembrane</keyword>
<feature type="transmembrane region" description="Helical" evidence="12">
    <location>
        <begin position="238"/>
        <end position="262"/>
    </location>
</feature>
<keyword evidence="11" id="KW-0739">Sodium transport</keyword>
<reference evidence="15 16" key="1">
    <citation type="submission" date="2016-06" db="EMBL/GenBank/DDBJ databases">
        <authorList>
            <person name="Rodrigo-Torres L."/>
            <person name="Arahal D.R."/>
        </authorList>
    </citation>
    <scope>NUCLEOTIDE SEQUENCE [LARGE SCALE GENOMIC DNA]</scope>
    <source>
        <strain evidence="15 16">CECT 5116</strain>
    </source>
</reference>
<dbReference type="GO" id="GO:0005886">
    <property type="term" value="C:plasma membrane"/>
    <property type="evidence" value="ECO:0007669"/>
    <property type="project" value="UniProtKB-SubCell"/>
</dbReference>